<dbReference type="InterPro" id="IPR000210">
    <property type="entry name" value="BTB/POZ_dom"/>
</dbReference>
<keyword evidence="2" id="KW-0833">Ubl conjugation pathway</keyword>
<dbReference type="Proteomes" id="UP001454036">
    <property type="component" value="Unassembled WGS sequence"/>
</dbReference>
<sequence>MEEQHGSKGTSSMISLGHFPSPNVAALLKIKVISWSQETGLHASIRVRVANRSFNLHKHPLISKSGYFRRKLDESNEVELPTNFPGGAETFETIALFIYGSSTLVDPFNVATLRCAAEFLEMTEEYDSSGNLCDRFDIYLNQVVLQSWEDTIIVLQRCQTLHPLAEELLIVSRCIESLAFMACMEILDPERRREHPVIAVEALANQPWNCNCERLEQILNQELWIKDLISLPFSFFKRIIGSLRRQGMKEKFVSPIILFFACKWILPTSLGEEEQEEKIIDNFLGDDNEIGRLSLGILQGIVDLLPMRDKAGKVIPVGFYFSLLSRCLHLGAKCDVRQKLQEQIVSLLHLAQVEDFFMPSESDGGGGTTSTECNISSSIELVAMQSIFSSYLSSHAVSSPSRCSIVAELWDMYLCRIATNSQMDHRIFMDLIEIMPISTRKTHDFLYRALNNFLLGHSNLSQEEKGQVCNYLNCQKLSQEVCVEAVQNELMPLRLVVQALFVQQLNTHQALRECSESFRYTHSGEFSGSISSSRYANSKSQNLGESLMPNDIEGSELLASTRSQPRPRPPLSSFLFKDTMISRPPPLDFRSELSSTSKEYYESTSFEIQNLEQELVSLKNTLQMHNKTHKSGDVSKKKAENNRSNKKVEPILLSEKKLHQHLSLGPYGLEGRTLSKKKNNTVGQVTNCIGSVNLSSQRKYASTILKIFRRINLFTRGRPKRKNNCTTDLHRK</sequence>
<proteinExistence type="inferred from homology"/>
<evidence type="ECO:0000256" key="1">
    <source>
        <dbReference type="ARBA" id="ARBA00004906"/>
    </source>
</evidence>
<evidence type="ECO:0000256" key="2">
    <source>
        <dbReference type="ARBA" id="ARBA00022786"/>
    </source>
</evidence>
<comment type="pathway">
    <text evidence="1">Protein modification; protein ubiquitination.</text>
</comment>
<evidence type="ECO:0000313" key="8">
    <source>
        <dbReference type="Proteomes" id="UP001454036"/>
    </source>
</evidence>
<name>A0AAV3S0T1_LITER</name>
<dbReference type="Pfam" id="PF03000">
    <property type="entry name" value="NPH3"/>
    <property type="match status" value="1"/>
</dbReference>
<feature type="domain" description="BTB" evidence="5">
    <location>
        <begin position="43"/>
        <end position="107"/>
    </location>
</feature>
<dbReference type="InterPro" id="IPR011333">
    <property type="entry name" value="SKP1/BTB/POZ_sf"/>
</dbReference>
<organism evidence="7 8">
    <name type="scientific">Lithospermum erythrorhizon</name>
    <name type="common">Purple gromwell</name>
    <name type="synonym">Lithospermum officinale var. erythrorhizon</name>
    <dbReference type="NCBI Taxonomy" id="34254"/>
    <lineage>
        <taxon>Eukaryota</taxon>
        <taxon>Viridiplantae</taxon>
        <taxon>Streptophyta</taxon>
        <taxon>Embryophyta</taxon>
        <taxon>Tracheophyta</taxon>
        <taxon>Spermatophyta</taxon>
        <taxon>Magnoliopsida</taxon>
        <taxon>eudicotyledons</taxon>
        <taxon>Gunneridae</taxon>
        <taxon>Pentapetalae</taxon>
        <taxon>asterids</taxon>
        <taxon>lamiids</taxon>
        <taxon>Boraginales</taxon>
        <taxon>Boraginaceae</taxon>
        <taxon>Boraginoideae</taxon>
        <taxon>Lithospermeae</taxon>
        <taxon>Lithospermum</taxon>
    </lineage>
</organism>
<comment type="similarity">
    <text evidence="3">Belongs to the NPH3 family.</text>
</comment>
<accession>A0AAV3S0T1</accession>
<keyword evidence="8" id="KW-1185">Reference proteome</keyword>
<keyword evidence="4" id="KW-0175">Coiled coil</keyword>
<dbReference type="PROSITE" id="PS50097">
    <property type="entry name" value="BTB"/>
    <property type="match status" value="1"/>
</dbReference>
<dbReference type="Gene3D" id="3.30.710.10">
    <property type="entry name" value="Potassium Channel Kv1.1, Chain A"/>
    <property type="match status" value="1"/>
</dbReference>
<dbReference type="InterPro" id="IPR027356">
    <property type="entry name" value="NPH3_dom"/>
</dbReference>
<reference evidence="7 8" key="1">
    <citation type="submission" date="2024-01" db="EMBL/GenBank/DDBJ databases">
        <title>The complete chloroplast genome sequence of Lithospermum erythrorhizon: insights into the phylogenetic relationship among Boraginaceae species and the maternal lineages of purple gromwells.</title>
        <authorList>
            <person name="Okada T."/>
            <person name="Watanabe K."/>
        </authorList>
    </citation>
    <scope>NUCLEOTIDE SEQUENCE [LARGE SCALE GENOMIC DNA]</scope>
</reference>
<dbReference type="PANTHER" id="PTHR32370">
    <property type="entry name" value="OS12G0117600 PROTEIN"/>
    <property type="match status" value="1"/>
</dbReference>
<evidence type="ECO:0000256" key="3">
    <source>
        <dbReference type="PROSITE-ProRule" id="PRU00982"/>
    </source>
</evidence>
<comment type="caution">
    <text evidence="7">The sequence shown here is derived from an EMBL/GenBank/DDBJ whole genome shotgun (WGS) entry which is preliminary data.</text>
</comment>
<evidence type="ECO:0000259" key="6">
    <source>
        <dbReference type="PROSITE" id="PS51649"/>
    </source>
</evidence>
<gene>
    <name evidence="7" type="ORF">LIER_33738</name>
</gene>
<dbReference type="SUPFAM" id="SSF54695">
    <property type="entry name" value="POZ domain"/>
    <property type="match status" value="1"/>
</dbReference>
<dbReference type="EMBL" id="BAABME010013716">
    <property type="protein sequence ID" value="GAA0186450.1"/>
    <property type="molecule type" value="Genomic_DNA"/>
</dbReference>
<dbReference type="PROSITE" id="PS51649">
    <property type="entry name" value="NPH3"/>
    <property type="match status" value="1"/>
</dbReference>
<protein>
    <recommendedName>
        <fullName evidence="9">Phototropic-responsive NPH3 family protein</fullName>
    </recommendedName>
</protein>
<evidence type="ECO:0000313" key="7">
    <source>
        <dbReference type="EMBL" id="GAA0186450.1"/>
    </source>
</evidence>
<feature type="coiled-coil region" evidence="4">
    <location>
        <begin position="601"/>
        <end position="628"/>
    </location>
</feature>
<evidence type="ECO:0000259" key="5">
    <source>
        <dbReference type="PROSITE" id="PS50097"/>
    </source>
</evidence>
<dbReference type="AlphaFoldDB" id="A0AAV3S0T1"/>
<dbReference type="InterPro" id="IPR043454">
    <property type="entry name" value="NPH3/RPT2-like"/>
</dbReference>
<evidence type="ECO:0008006" key="9">
    <source>
        <dbReference type="Google" id="ProtNLM"/>
    </source>
</evidence>
<evidence type="ECO:0000256" key="4">
    <source>
        <dbReference type="SAM" id="Coils"/>
    </source>
</evidence>
<feature type="domain" description="NPH3" evidence="6">
    <location>
        <begin position="222"/>
        <end position="506"/>
    </location>
</feature>